<keyword evidence="16" id="KW-0411">Iron-sulfur</keyword>
<dbReference type="PANTHER" id="PTHR24421:SF10">
    <property type="entry name" value="NITRATE_NITRITE SENSOR PROTEIN NARQ"/>
    <property type="match status" value="1"/>
</dbReference>
<dbReference type="SUPFAM" id="SSF55874">
    <property type="entry name" value="ATPase domain of HSP90 chaperone/DNA topoisomerase II/histidine kinase"/>
    <property type="match status" value="1"/>
</dbReference>
<keyword evidence="14" id="KW-0408">Iron</keyword>
<keyword evidence="11" id="KW-0547">Nucleotide-binding</keyword>
<dbReference type="InterPro" id="IPR011712">
    <property type="entry name" value="Sig_transdc_His_kin_sub3_dim/P"/>
</dbReference>
<keyword evidence="15" id="KW-0902">Two-component regulatory system</keyword>
<dbReference type="Proteomes" id="UP000605992">
    <property type="component" value="Unassembled WGS sequence"/>
</dbReference>
<dbReference type="Gene3D" id="3.30.565.10">
    <property type="entry name" value="Histidine kinase-like ATPase, C-terminal domain"/>
    <property type="match status" value="1"/>
</dbReference>
<keyword evidence="6" id="KW-0004">4Fe-4S</keyword>
<evidence type="ECO:0000256" key="19">
    <source>
        <dbReference type="SAM" id="Phobius"/>
    </source>
</evidence>
<evidence type="ECO:0000256" key="12">
    <source>
        <dbReference type="ARBA" id="ARBA00022777"/>
    </source>
</evidence>
<dbReference type="GO" id="GO:0005524">
    <property type="term" value="F:ATP binding"/>
    <property type="evidence" value="ECO:0007669"/>
    <property type="project" value="UniProtKB-KW"/>
</dbReference>
<dbReference type="CDD" id="cd16917">
    <property type="entry name" value="HATPase_UhpB-NarQ-NarX-like"/>
    <property type="match status" value="1"/>
</dbReference>
<evidence type="ECO:0000256" key="4">
    <source>
        <dbReference type="ARBA" id="ARBA00012438"/>
    </source>
</evidence>
<proteinExistence type="predicted"/>
<dbReference type="InterPro" id="IPR036890">
    <property type="entry name" value="HATPase_C_sf"/>
</dbReference>
<evidence type="ECO:0000256" key="3">
    <source>
        <dbReference type="ARBA" id="ARBA00004496"/>
    </source>
</evidence>
<comment type="function">
    <text evidence="17">Member of the two-component regulatory system NreB/NreC involved in the control of dissimilatory nitrate/nitrite reduction in response to oxygen. NreB functions as a direct oxygen sensor histidine kinase which is autophosphorylated, in the absence of oxygen, probably at the conserved histidine residue, and transfers its phosphate group probably to a conserved aspartate residue of NreC. NreB/NreC activates the expression of the nitrate (narGHJI) and nitrite (nir) reductase operons, as well as the putative nitrate transporter gene narT.</text>
</comment>
<dbReference type="Pfam" id="PF02518">
    <property type="entry name" value="HATPase_c"/>
    <property type="match status" value="1"/>
</dbReference>
<gene>
    <name evidence="21" type="ORF">Pth03_49910</name>
</gene>
<name>A0A8J3XVI8_9ACTN</name>
<evidence type="ECO:0000313" key="21">
    <source>
        <dbReference type="EMBL" id="GII56602.1"/>
    </source>
</evidence>
<dbReference type="GO" id="GO:0046983">
    <property type="term" value="F:protein dimerization activity"/>
    <property type="evidence" value="ECO:0007669"/>
    <property type="project" value="InterPro"/>
</dbReference>
<dbReference type="InterPro" id="IPR004358">
    <property type="entry name" value="Sig_transdc_His_kin-like_C"/>
</dbReference>
<keyword evidence="19" id="KW-1133">Transmembrane helix</keyword>
<keyword evidence="22" id="KW-1185">Reference proteome</keyword>
<evidence type="ECO:0000256" key="10">
    <source>
        <dbReference type="ARBA" id="ARBA00022723"/>
    </source>
</evidence>
<evidence type="ECO:0000256" key="8">
    <source>
        <dbReference type="ARBA" id="ARBA00022553"/>
    </source>
</evidence>
<accession>A0A8J3XVI8</accession>
<evidence type="ECO:0000256" key="9">
    <source>
        <dbReference type="ARBA" id="ARBA00022679"/>
    </source>
</evidence>
<dbReference type="GO" id="GO:0016020">
    <property type="term" value="C:membrane"/>
    <property type="evidence" value="ECO:0007669"/>
    <property type="project" value="InterPro"/>
</dbReference>
<evidence type="ECO:0000256" key="17">
    <source>
        <dbReference type="ARBA" id="ARBA00024827"/>
    </source>
</evidence>
<feature type="domain" description="Histidine kinase" evidence="20">
    <location>
        <begin position="334"/>
        <end position="424"/>
    </location>
</feature>
<dbReference type="GO" id="GO:0051539">
    <property type="term" value="F:4 iron, 4 sulfur cluster binding"/>
    <property type="evidence" value="ECO:0007669"/>
    <property type="project" value="UniProtKB-KW"/>
</dbReference>
<evidence type="ECO:0000256" key="11">
    <source>
        <dbReference type="ARBA" id="ARBA00022741"/>
    </source>
</evidence>
<dbReference type="EMBL" id="BOOR01000037">
    <property type="protein sequence ID" value="GII56602.1"/>
    <property type="molecule type" value="Genomic_DNA"/>
</dbReference>
<evidence type="ECO:0000256" key="18">
    <source>
        <dbReference type="ARBA" id="ARBA00030800"/>
    </source>
</evidence>
<dbReference type="PROSITE" id="PS50109">
    <property type="entry name" value="HIS_KIN"/>
    <property type="match status" value="1"/>
</dbReference>
<dbReference type="InterPro" id="IPR005467">
    <property type="entry name" value="His_kinase_dom"/>
</dbReference>
<keyword evidence="8" id="KW-0597">Phosphoprotein</keyword>
<keyword evidence="19" id="KW-0812">Transmembrane</keyword>
<evidence type="ECO:0000256" key="13">
    <source>
        <dbReference type="ARBA" id="ARBA00022840"/>
    </source>
</evidence>
<evidence type="ECO:0000256" key="1">
    <source>
        <dbReference type="ARBA" id="ARBA00000085"/>
    </source>
</evidence>
<dbReference type="GO" id="GO:0005737">
    <property type="term" value="C:cytoplasm"/>
    <property type="evidence" value="ECO:0007669"/>
    <property type="project" value="UniProtKB-SubCell"/>
</dbReference>
<sequence length="429" mass="46659">MLLAAVVVTAVSVFITVGAWRYAEDDARRSVETMGRQVAAAVLAPMSERNFVRLDDLGRGDLRAHIWPFLQAGTVQRVKVYRVHGALATVMFSDEPRVEGMSGRLDSRIAVRMAADDVLVQPAPDDADHRYESSLPGSRMEVFFGFRDAGGNDMRLELYLPVDVGATTRQTTWVLLPTVLFGLVLITAATVPLSVTLARRLERDRAAQRAARAYGLAASELARRDLARRLHDSVIPDLAGVGLLLQRAQLTDQPWPRHREFLDRAQDLLAGEVRELRTLLTELLPADPVGQDLRTALHGLAARILESEVPGPGPAVEIAAPGLGPLDEQPARILYRVAAELLRNAFRHAHSHTVLIRIAATDMTTVTMTITDDGVGFTPPLPPRPGHIGLRLVQHLIEDNGGRFDMTSTPGAGTTVTVSVPHTAARTSG</sequence>
<dbReference type="GO" id="GO:0046872">
    <property type="term" value="F:metal ion binding"/>
    <property type="evidence" value="ECO:0007669"/>
    <property type="project" value="UniProtKB-KW"/>
</dbReference>
<evidence type="ECO:0000256" key="2">
    <source>
        <dbReference type="ARBA" id="ARBA00001966"/>
    </source>
</evidence>
<evidence type="ECO:0000259" key="20">
    <source>
        <dbReference type="PROSITE" id="PS50109"/>
    </source>
</evidence>
<evidence type="ECO:0000256" key="7">
    <source>
        <dbReference type="ARBA" id="ARBA00022490"/>
    </source>
</evidence>
<dbReference type="InterPro" id="IPR050482">
    <property type="entry name" value="Sensor_HK_TwoCompSys"/>
</dbReference>
<protein>
    <recommendedName>
        <fullName evidence="5">Oxygen sensor histidine kinase NreB</fullName>
        <ecNumber evidence="4">2.7.13.3</ecNumber>
    </recommendedName>
    <alternativeName>
        <fullName evidence="18">Nitrogen regulation protein B</fullName>
    </alternativeName>
</protein>
<keyword evidence="7" id="KW-0963">Cytoplasm</keyword>
<dbReference type="InterPro" id="IPR003594">
    <property type="entry name" value="HATPase_dom"/>
</dbReference>
<evidence type="ECO:0000256" key="16">
    <source>
        <dbReference type="ARBA" id="ARBA00023014"/>
    </source>
</evidence>
<dbReference type="EC" id="2.7.13.3" evidence="4"/>
<keyword evidence="13" id="KW-0067">ATP-binding</keyword>
<dbReference type="AlphaFoldDB" id="A0A8J3XVI8"/>
<keyword evidence="19" id="KW-0472">Membrane</keyword>
<dbReference type="PRINTS" id="PR00344">
    <property type="entry name" value="BCTRLSENSOR"/>
</dbReference>
<keyword evidence="10" id="KW-0479">Metal-binding</keyword>
<comment type="cofactor">
    <cofactor evidence="2">
        <name>[4Fe-4S] cluster</name>
        <dbReference type="ChEBI" id="CHEBI:49883"/>
    </cofactor>
</comment>
<reference evidence="21" key="1">
    <citation type="submission" date="2021-01" db="EMBL/GenBank/DDBJ databases">
        <title>Whole genome shotgun sequence of Planotetraspora thailandica NBRC 104271.</title>
        <authorList>
            <person name="Komaki H."/>
            <person name="Tamura T."/>
        </authorList>
    </citation>
    <scope>NUCLEOTIDE SEQUENCE</scope>
    <source>
        <strain evidence="21">NBRC 104271</strain>
    </source>
</reference>
<dbReference type="GO" id="GO:0000155">
    <property type="term" value="F:phosphorelay sensor kinase activity"/>
    <property type="evidence" value="ECO:0007669"/>
    <property type="project" value="InterPro"/>
</dbReference>
<evidence type="ECO:0000313" key="22">
    <source>
        <dbReference type="Proteomes" id="UP000605992"/>
    </source>
</evidence>
<comment type="caution">
    <text evidence="21">The sequence shown here is derived from an EMBL/GenBank/DDBJ whole genome shotgun (WGS) entry which is preliminary data.</text>
</comment>
<evidence type="ECO:0000256" key="15">
    <source>
        <dbReference type="ARBA" id="ARBA00023012"/>
    </source>
</evidence>
<keyword evidence="12" id="KW-0418">Kinase</keyword>
<keyword evidence="9" id="KW-0808">Transferase</keyword>
<comment type="catalytic activity">
    <reaction evidence="1">
        <text>ATP + protein L-histidine = ADP + protein N-phospho-L-histidine.</text>
        <dbReference type="EC" id="2.7.13.3"/>
    </reaction>
</comment>
<evidence type="ECO:0000256" key="14">
    <source>
        <dbReference type="ARBA" id="ARBA00023004"/>
    </source>
</evidence>
<feature type="transmembrane region" description="Helical" evidence="19">
    <location>
        <begin position="173"/>
        <end position="195"/>
    </location>
</feature>
<dbReference type="Pfam" id="PF07730">
    <property type="entry name" value="HisKA_3"/>
    <property type="match status" value="1"/>
</dbReference>
<evidence type="ECO:0000256" key="5">
    <source>
        <dbReference type="ARBA" id="ARBA00017322"/>
    </source>
</evidence>
<evidence type="ECO:0000256" key="6">
    <source>
        <dbReference type="ARBA" id="ARBA00022485"/>
    </source>
</evidence>
<comment type="subcellular location">
    <subcellularLocation>
        <location evidence="3">Cytoplasm</location>
    </subcellularLocation>
</comment>
<dbReference type="SMART" id="SM00387">
    <property type="entry name" value="HATPase_c"/>
    <property type="match status" value="1"/>
</dbReference>
<organism evidence="21 22">
    <name type="scientific">Planotetraspora thailandica</name>
    <dbReference type="NCBI Taxonomy" id="487172"/>
    <lineage>
        <taxon>Bacteria</taxon>
        <taxon>Bacillati</taxon>
        <taxon>Actinomycetota</taxon>
        <taxon>Actinomycetes</taxon>
        <taxon>Streptosporangiales</taxon>
        <taxon>Streptosporangiaceae</taxon>
        <taxon>Planotetraspora</taxon>
    </lineage>
</organism>
<dbReference type="PANTHER" id="PTHR24421">
    <property type="entry name" value="NITRATE/NITRITE SENSOR PROTEIN NARX-RELATED"/>
    <property type="match status" value="1"/>
</dbReference>